<evidence type="ECO:0000256" key="6">
    <source>
        <dbReference type="SAM" id="MobiDB-lite"/>
    </source>
</evidence>
<gene>
    <name evidence="9" type="ORF">BJ322DRAFT_432683</name>
</gene>
<dbReference type="GO" id="GO:0016020">
    <property type="term" value="C:membrane"/>
    <property type="evidence" value="ECO:0007669"/>
    <property type="project" value="UniProtKB-SubCell"/>
</dbReference>
<feature type="transmembrane region" description="Helical" evidence="7">
    <location>
        <begin position="305"/>
        <end position="332"/>
    </location>
</feature>
<reference evidence="9" key="2">
    <citation type="submission" date="2020-11" db="EMBL/GenBank/DDBJ databases">
        <authorList>
            <consortium name="DOE Joint Genome Institute"/>
            <person name="Kuo A."/>
            <person name="Miyauchi S."/>
            <person name="Kiss E."/>
            <person name="Drula E."/>
            <person name="Kohler A."/>
            <person name="Sanchez-Garcia M."/>
            <person name="Andreopoulos B."/>
            <person name="Barry K.W."/>
            <person name="Bonito G."/>
            <person name="Buee M."/>
            <person name="Carver A."/>
            <person name="Chen C."/>
            <person name="Cichocki N."/>
            <person name="Clum A."/>
            <person name="Culley D."/>
            <person name="Crous P.W."/>
            <person name="Fauchery L."/>
            <person name="Girlanda M."/>
            <person name="Hayes R."/>
            <person name="Keri Z."/>
            <person name="Labutti K."/>
            <person name="Lipzen A."/>
            <person name="Lombard V."/>
            <person name="Magnuson J."/>
            <person name="Maillard F."/>
            <person name="Morin E."/>
            <person name="Murat C."/>
            <person name="Nolan M."/>
            <person name="Ohm R."/>
            <person name="Pangilinan J."/>
            <person name="Pereira M."/>
            <person name="Perotto S."/>
            <person name="Peter M."/>
            <person name="Riley R."/>
            <person name="Sitrit Y."/>
            <person name="Stielow B."/>
            <person name="Szollosi G."/>
            <person name="Zifcakova L."/>
            <person name="Stursova M."/>
            <person name="Spatafora J.W."/>
            <person name="Tedersoo L."/>
            <person name="Vaario L.-M."/>
            <person name="Yamada A."/>
            <person name="Yan M."/>
            <person name="Wang P."/>
            <person name="Xu J."/>
            <person name="Bruns T."/>
            <person name="Baldrian P."/>
            <person name="Vilgalys R."/>
            <person name="Henrissat B."/>
            <person name="Grigoriev I.V."/>
            <person name="Hibbett D."/>
            <person name="Nagy L.G."/>
            <person name="Martin F.M."/>
        </authorList>
    </citation>
    <scope>NUCLEOTIDE SEQUENCE</scope>
    <source>
        <strain evidence="9">UH-Tt-Lm1</strain>
    </source>
</reference>
<dbReference type="SUPFAM" id="SSF103473">
    <property type="entry name" value="MFS general substrate transporter"/>
    <property type="match status" value="1"/>
</dbReference>
<proteinExistence type="predicted"/>
<feature type="transmembrane region" description="Helical" evidence="7">
    <location>
        <begin position="138"/>
        <end position="156"/>
    </location>
</feature>
<feature type="transmembrane region" description="Helical" evidence="7">
    <location>
        <begin position="280"/>
        <end position="299"/>
    </location>
</feature>
<dbReference type="InterPro" id="IPR011701">
    <property type="entry name" value="MFS"/>
</dbReference>
<reference evidence="9" key="1">
    <citation type="journal article" date="2020" name="Nat. Commun.">
        <title>Large-scale genome sequencing of mycorrhizal fungi provides insights into the early evolution of symbiotic traits.</title>
        <authorList>
            <person name="Miyauchi S."/>
            <person name="Kiss E."/>
            <person name="Kuo A."/>
            <person name="Drula E."/>
            <person name="Kohler A."/>
            <person name="Sanchez-Garcia M."/>
            <person name="Morin E."/>
            <person name="Andreopoulos B."/>
            <person name="Barry K.W."/>
            <person name="Bonito G."/>
            <person name="Buee M."/>
            <person name="Carver A."/>
            <person name="Chen C."/>
            <person name="Cichocki N."/>
            <person name="Clum A."/>
            <person name="Culley D."/>
            <person name="Crous P.W."/>
            <person name="Fauchery L."/>
            <person name="Girlanda M."/>
            <person name="Hayes R.D."/>
            <person name="Keri Z."/>
            <person name="LaButti K."/>
            <person name="Lipzen A."/>
            <person name="Lombard V."/>
            <person name="Magnuson J."/>
            <person name="Maillard F."/>
            <person name="Murat C."/>
            <person name="Nolan M."/>
            <person name="Ohm R.A."/>
            <person name="Pangilinan J."/>
            <person name="Pereira M.F."/>
            <person name="Perotto S."/>
            <person name="Peter M."/>
            <person name="Pfister S."/>
            <person name="Riley R."/>
            <person name="Sitrit Y."/>
            <person name="Stielow J.B."/>
            <person name="Szollosi G."/>
            <person name="Zifcakova L."/>
            <person name="Stursova M."/>
            <person name="Spatafora J.W."/>
            <person name="Tedersoo L."/>
            <person name="Vaario L.M."/>
            <person name="Yamada A."/>
            <person name="Yan M."/>
            <person name="Wang P."/>
            <person name="Xu J."/>
            <person name="Bruns T."/>
            <person name="Baldrian P."/>
            <person name="Vilgalys R."/>
            <person name="Dunand C."/>
            <person name="Henrissat B."/>
            <person name="Grigoriev I.V."/>
            <person name="Hibbett D."/>
            <person name="Nagy L.G."/>
            <person name="Martin F.M."/>
        </authorList>
    </citation>
    <scope>NUCLEOTIDE SEQUENCE</scope>
    <source>
        <strain evidence="9">UH-Tt-Lm1</strain>
    </source>
</reference>
<keyword evidence="10" id="KW-1185">Reference proteome</keyword>
<evidence type="ECO:0000313" key="9">
    <source>
        <dbReference type="EMBL" id="KAF9791178.1"/>
    </source>
</evidence>
<accession>A0A9P6LBE6</accession>
<keyword evidence="4 7" id="KW-1133">Transmembrane helix</keyword>
<dbReference type="GO" id="GO:0022857">
    <property type="term" value="F:transmembrane transporter activity"/>
    <property type="evidence" value="ECO:0007669"/>
    <property type="project" value="InterPro"/>
</dbReference>
<dbReference type="InterPro" id="IPR020846">
    <property type="entry name" value="MFS_dom"/>
</dbReference>
<dbReference type="Pfam" id="PF07690">
    <property type="entry name" value="MFS_1"/>
    <property type="match status" value="1"/>
</dbReference>
<feature type="transmembrane region" description="Helical" evidence="7">
    <location>
        <begin position="418"/>
        <end position="440"/>
    </location>
</feature>
<organism evidence="9 10">
    <name type="scientific">Thelephora terrestris</name>
    <dbReference type="NCBI Taxonomy" id="56493"/>
    <lineage>
        <taxon>Eukaryota</taxon>
        <taxon>Fungi</taxon>
        <taxon>Dikarya</taxon>
        <taxon>Basidiomycota</taxon>
        <taxon>Agaricomycotina</taxon>
        <taxon>Agaricomycetes</taxon>
        <taxon>Thelephorales</taxon>
        <taxon>Thelephoraceae</taxon>
        <taxon>Thelephora</taxon>
    </lineage>
</organism>
<feature type="transmembrane region" description="Helical" evidence="7">
    <location>
        <begin position="237"/>
        <end position="259"/>
    </location>
</feature>
<evidence type="ECO:0000256" key="5">
    <source>
        <dbReference type="ARBA" id="ARBA00023136"/>
    </source>
</evidence>
<dbReference type="Proteomes" id="UP000736335">
    <property type="component" value="Unassembled WGS sequence"/>
</dbReference>
<evidence type="ECO:0000256" key="7">
    <source>
        <dbReference type="SAM" id="Phobius"/>
    </source>
</evidence>
<feature type="transmembrane region" description="Helical" evidence="7">
    <location>
        <begin position="375"/>
        <end position="397"/>
    </location>
</feature>
<dbReference type="PANTHER" id="PTHR23504">
    <property type="entry name" value="MAJOR FACILITATOR SUPERFAMILY DOMAIN-CONTAINING PROTEIN 10"/>
    <property type="match status" value="1"/>
</dbReference>
<dbReference type="Gene3D" id="1.20.1250.20">
    <property type="entry name" value="MFS general substrate transporter like domains"/>
    <property type="match status" value="1"/>
</dbReference>
<protein>
    <submittedName>
        <fullName evidence="9">MFS general substrate transporter</fullName>
    </submittedName>
</protein>
<evidence type="ECO:0000256" key="3">
    <source>
        <dbReference type="ARBA" id="ARBA00022692"/>
    </source>
</evidence>
<dbReference type="EMBL" id="WIUZ02000002">
    <property type="protein sequence ID" value="KAF9791178.1"/>
    <property type="molecule type" value="Genomic_DNA"/>
</dbReference>
<feature type="region of interest" description="Disordered" evidence="6">
    <location>
        <begin position="1"/>
        <end position="26"/>
    </location>
</feature>
<keyword evidence="5 7" id="KW-0472">Membrane</keyword>
<keyword evidence="3 7" id="KW-0812">Transmembrane</keyword>
<feature type="transmembrane region" description="Helical" evidence="7">
    <location>
        <begin position="489"/>
        <end position="509"/>
    </location>
</feature>
<sequence length="516" mass="55135">MQTPPASSASSVTLQEDSPAKWSSDPGCGGDCISVSDESTALLSNPDVVESQVPKLVGITPIPKLQLATVCLLRLLEPIGITQPFPYINEMVVNLGILDDPSKVGFVSGLVESVYSAFQLMSIYHWAKLSNTIGRRPVLLLGALGMGLMTFLFGFSRNLPSMLIVRSLHGFFAGNIAVTQSVLGEISDSTNQAIIMPIWGFFWPLGTIVGPILGGTLSNAAEKFPILDVPLLRKFPYAMPGLVASACSLLGVTLAYFLLEETRPSEGKKTQKLPHEAKSYGSIPAALTAAPLAPLQLFAIPSLRWLIISGFALAFVSSAFDTVFVLFAYTPIDVGGLSFDASQIGYALSIAGFAYCFAQLVIAPILLQRFNCAKMYHVCMAFWFLPYAILPFLNFILRHGRDESGEVLPQARAMVWSGIVVAMFVSRVASLAFGFSIILAKEQAPNPSSLGATNGLIQMSMSLARSISPAFADSAFAASVEGNILGGHMWVILLAGISCVGSLASARVVKDCARKY</sequence>
<evidence type="ECO:0000256" key="1">
    <source>
        <dbReference type="ARBA" id="ARBA00004141"/>
    </source>
</evidence>
<comment type="subcellular location">
    <subcellularLocation>
        <location evidence="1">Membrane</location>
        <topology evidence="1">Multi-pass membrane protein</topology>
    </subcellularLocation>
</comment>
<dbReference type="CDD" id="cd17330">
    <property type="entry name" value="MFS_SLC46_TetA_like"/>
    <property type="match status" value="1"/>
</dbReference>
<evidence type="ECO:0000259" key="8">
    <source>
        <dbReference type="PROSITE" id="PS50850"/>
    </source>
</evidence>
<dbReference type="PROSITE" id="PS50850">
    <property type="entry name" value="MFS"/>
    <property type="match status" value="1"/>
</dbReference>
<evidence type="ECO:0000313" key="10">
    <source>
        <dbReference type="Proteomes" id="UP000736335"/>
    </source>
</evidence>
<feature type="transmembrane region" description="Helical" evidence="7">
    <location>
        <begin position="344"/>
        <end position="363"/>
    </location>
</feature>
<dbReference type="OrthoDB" id="419616at2759"/>
<feature type="transmembrane region" description="Helical" evidence="7">
    <location>
        <begin position="198"/>
        <end position="217"/>
    </location>
</feature>
<feature type="compositionally biased region" description="Polar residues" evidence="6">
    <location>
        <begin position="1"/>
        <end position="16"/>
    </location>
</feature>
<evidence type="ECO:0000256" key="4">
    <source>
        <dbReference type="ARBA" id="ARBA00022989"/>
    </source>
</evidence>
<keyword evidence="2" id="KW-0813">Transport</keyword>
<dbReference type="AlphaFoldDB" id="A0A9P6LBE6"/>
<evidence type="ECO:0000256" key="2">
    <source>
        <dbReference type="ARBA" id="ARBA00022448"/>
    </source>
</evidence>
<dbReference type="PANTHER" id="PTHR23504:SF15">
    <property type="entry name" value="MAJOR FACILITATOR SUPERFAMILY (MFS) PROFILE DOMAIN-CONTAINING PROTEIN"/>
    <property type="match status" value="1"/>
</dbReference>
<feature type="domain" description="Major facilitator superfamily (MFS) profile" evidence="8">
    <location>
        <begin position="66"/>
        <end position="513"/>
    </location>
</feature>
<name>A0A9P6LBE6_9AGAM</name>
<dbReference type="InterPro" id="IPR036259">
    <property type="entry name" value="MFS_trans_sf"/>
</dbReference>
<comment type="caution">
    <text evidence="9">The sequence shown here is derived from an EMBL/GenBank/DDBJ whole genome shotgun (WGS) entry which is preliminary data.</text>
</comment>